<evidence type="ECO:0000313" key="1">
    <source>
        <dbReference type="EMBL" id="SVE26001.1"/>
    </source>
</evidence>
<sequence>MKSIPTGLLALTICFTAGAVDISDSLKTIRAVGPEGKGNAAAAQAWQSLAQVKPAALPQILAAMDGANPLAANWLRAAVDTIASRAKDLPQMELKKFIANQKHDPRARRLAYELIKNANPQLAAKLIPGLLNDPSVELRRDAVQRVMIEGADLGKIKKPDLA</sequence>
<gene>
    <name evidence="1" type="ORF">METZ01_LOCUS478855</name>
</gene>
<dbReference type="EMBL" id="UINC01205015">
    <property type="protein sequence ID" value="SVE26001.1"/>
    <property type="molecule type" value="Genomic_DNA"/>
</dbReference>
<proteinExistence type="predicted"/>
<reference evidence="1" key="1">
    <citation type="submission" date="2018-05" db="EMBL/GenBank/DDBJ databases">
        <authorList>
            <person name="Lanie J.A."/>
            <person name="Ng W.-L."/>
            <person name="Kazmierczak K.M."/>
            <person name="Andrzejewski T.M."/>
            <person name="Davidsen T.M."/>
            <person name="Wayne K.J."/>
            <person name="Tettelin H."/>
            <person name="Glass J.I."/>
            <person name="Rusch D."/>
            <person name="Podicherti R."/>
            <person name="Tsui H.-C.T."/>
            <person name="Winkler M.E."/>
        </authorList>
    </citation>
    <scope>NUCLEOTIDE SEQUENCE</scope>
</reference>
<dbReference type="SUPFAM" id="SSF48371">
    <property type="entry name" value="ARM repeat"/>
    <property type="match status" value="1"/>
</dbReference>
<organism evidence="1">
    <name type="scientific">marine metagenome</name>
    <dbReference type="NCBI Taxonomy" id="408172"/>
    <lineage>
        <taxon>unclassified sequences</taxon>
        <taxon>metagenomes</taxon>
        <taxon>ecological metagenomes</taxon>
    </lineage>
</organism>
<name>A0A383C1G4_9ZZZZ</name>
<protein>
    <recommendedName>
        <fullName evidence="2">HEAT repeat domain-containing protein</fullName>
    </recommendedName>
</protein>
<accession>A0A383C1G4</accession>
<dbReference type="InterPro" id="IPR016024">
    <property type="entry name" value="ARM-type_fold"/>
</dbReference>
<feature type="non-terminal residue" evidence="1">
    <location>
        <position position="162"/>
    </location>
</feature>
<dbReference type="AlphaFoldDB" id="A0A383C1G4"/>
<evidence type="ECO:0008006" key="2">
    <source>
        <dbReference type="Google" id="ProtNLM"/>
    </source>
</evidence>